<keyword evidence="7" id="KW-1185">Reference proteome</keyword>
<proteinExistence type="inferred from homology"/>
<comment type="similarity">
    <text evidence="1">Belongs to the short-chain dehydrogenases/reductases (SDR) family.</text>
</comment>
<dbReference type="Gene3D" id="3.40.50.720">
    <property type="entry name" value="NAD(P)-binding Rossmann-like Domain"/>
    <property type="match status" value="1"/>
</dbReference>
<dbReference type="RefSeq" id="WP_379018025.1">
    <property type="nucleotide sequence ID" value="NZ_JBHUGY010000016.1"/>
</dbReference>
<feature type="domain" description="AMP-dependent synthetase/ligase" evidence="5">
    <location>
        <begin position="28"/>
        <end position="322"/>
    </location>
</feature>
<dbReference type="Proteomes" id="UP001597349">
    <property type="component" value="Unassembled WGS sequence"/>
</dbReference>
<dbReference type="SUPFAM" id="SSF56801">
    <property type="entry name" value="Acetyl-CoA synthetase-like"/>
    <property type="match status" value="1"/>
</dbReference>
<dbReference type="CDD" id="cd05233">
    <property type="entry name" value="SDR_c"/>
    <property type="match status" value="1"/>
</dbReference>
<dbReference type="InterPro" id="IPR000873">
    <property type="entry name" value="AMP-dep_synth/lig_dom"/>
</dbReference>
<comment type="caution">
    <text evidence="6">The sequence shown here is derived from an EMBL/GenBank/DDBJ whole genome shotgun (WGS) entry which is preliminary data.</text>
</comment>
<protein>
    <submittedName>
        <fullName evidence="6">SDR family oxidoreductase</fullName>
    </submittedName>
</protein>
<keyword evidence="2" id="KW-0596">Phosphopantetheine</keyword>
<dbReference type="SUPFAM" id="SSF51735">
    <property type="entry name" value="NAD(P)-binding Rossmann-fold domains"/>
    <property type="match status" value="1"/>
</dbReference>
<dbReference type="PANTHER" id="PTHR42760">
    <property type="entry name" value="SHORT-CHAIN DEHYDROGENASES/REDUCTASES FAMILY MEMBER"/>
    <property type="match status" value="1"/>
</dbReference>
<organism evidence="6 7">
    <name type="scientific">Mesorhizobium calcicola</name>
    <dbReference type="NCBI Taxonomy" id="1300310"/>
    <lineage>
        <taxon>Bacteria</taxon>
        <taxon>Pseudomonadati</taxon>
        <taxon>Pseudomonadota</taxon>
        <taxon>Alphaproteobacteria</taxon>
        <taxon>Hyphomicrobiales</taxon>
        <taxon>Phyllobacteriaceae</taxon>
        <taxon>Mesorhizobium</taxon>
    </lineage>
</organism>
<dbReference type="InterPro" id="IPR002347">
    <property type="entry name" value="SDR_fam"/>
</dbReference>
<keyword evidence="4" id="KW-0560">Oxidoreductase</keyword>
<accession>A0ABW4WBJ4</accession>
<dbReference type="InterPro" id="IPR020904">
    <property type="entry name" value="Sc_DH/Rdtase_CS"/>
</dbReference>
<gene>
    <name evidence="6" type="ORF">ACFSQT_08565</name>
</gene>
<evidence type="ECO:0000256" key="2">
    <source>
        <dbReference type="ARBA" id="ARBA00022450"/>
    </source>
</evidence>
<sequence>MSDPRPMGLHGSSAVRAAAAGPTVASLFRDSARANAASPAIVGAGNTISYGMLNERVNRLASALRHDGVMAGDRVAIVSENRSEYIEIVLACAKIGAIAACQNWRQAAPELAHCLRLVEPRFIFASPRFAEAAASLGLAYPLALFGDGYEHMLDTGSPQEPDISASAEDGLLILYTSGTTGLPKGAVISHRAIIARALVMMADWAIRPSDGSIAWSPLFHMAAADPALAALCHGAPVYIVDGFDADAIAQALAEIDVGWFVLMPGMIERMIEAQRRAPNPPRRVAAAGCMANLVPPAQIAEISRLVAAPFLNSFGSTETGIAPVAVITGGARGIGGTAAGILRDRGWNVHSLDRQPNPDPAITSHICDVTSDHELSACASEIGGMDALIACAGINLRPDDNRAEQLTLDAWNKTLAVNLTGVMLSVRAFRPAMHNDGAIVLLSSIAALRAMPLADAYTASKGALVALTRSWSVDYGRFGIRVNCICPGPTATEMMSGVMEGFSSSQQLQLPQQRMARPEEVANLIAFLVSPEASYISGAIIPVDGGAAAHSAGMPFPKRRVKK</sequence>
<dbReference type="PRINTS" id="PR00081">
    <property type="entry name" value="GDHRDH"/>
</dbReference>
<dbReference type="InterPro" id="IPR020845">
    <property type="entry name" value="AMP-binding_CS"/>
</dbReference>
<evidence type="ECO:0000256" key="4">
    <source>
        <dbReference type="ARBA" id="ARBA00023002"/>
    </source>
</evidence>
<dbReference type="PRINTS" id="PR00080">
    <property type="entry name" value="SDRFAMILY"/>
</dbReference>
<reference evidence="7" key="1">
    <citation type="journal article" date="2019" name="Int. J. Syst. Evol. Microbiol.">
        <title>The Global Catalogue of Microorganisms (GCM) 10K type strain sequencing project: providing services to taxonomists for standard genome sequencing and annotation.</title>
        <authorList>
            <consortium name="The Broad Institute Genomics Platform"/>
            <consortium name="The Broad Institute Genome Sequencing Center for Infectious Disease"/>
            <person name="Wu L."/>
            <person name="Ma J."/>
        </authorList>
    </citation>
    <scope>NUCLEOTIDE SEQUENCE [LARGE SCALE GENOMIC DNA]</scope>
    <source>
        <strain evidence="7">CGMCC 1.16226</strain>
    </source>
</reference>
<evidence type="ECO:0000313" key="7">
    <source>
        <dbReference type="Proteomes" id="UP001597349"/>
    </source>
</evidence>
<dbReference type="EMBL" id="JBHUGY010000016">
    <property type="protein sequence ID" value="MFD2053160.1"/>
    <property type="molecule type" value="Genomic_DNA"/>
</dbReference>
<dbReference type="PROSITE" id="PS00455">
    <property type="entry name" value="AMP_BINDING"/>
    <property type="match status" value="1"/>
</dbReference>
<dbReference type="InterPro" id="IPR036291">
    <property type="entry name" value="NAD(P)-bd_dom_sf"/>
</dbReference>
<dbReference type="Pfam" id="PF13561">
    <property type="entry name" value="adh_short_C2"/>
    <property type="match status" value="1"/>
</dbReference>
<dbReference type="Gene3D" id="3.40.50.980">
    <property type="match status" value="2"/>
</dbReference>
<evidence type="ECO:0000313" key="6">
    <source>
        <dbReference type="EMBL" id="MFD2053160.1"/>
    </source>
</evidence>
<dbReference type="PROSITE" id="PS00061">
    <property type="entry name" value="ADH_SHORT"/>
    <property type="match status" value="1"/>
</dbReference>
<dbReference type="Pfam" id="PF00501">
    <property type="entry name" value="AMP-binding"/>
    <property type="match status" value="1"/>
</dbReference>
<name>A0ABW4WBJ4_9HYPH</name>
<keyword evidence="3" id="KW-0597">Phosphoprotein</keyword>
<evidence type="ECO:0000256" key="3">
    <source>
        <dbReference type="ARBA" id="ARBA00022553"/>
    </source>
</evidence>
<evidence type="ECO:0000259" key="5">
    <source>
        <dbReference type="Pfam" id="PF00501"/>
    </source>
</evidence>
<dbReference type="PANTHER" id="PTHR42760:SF133">
    <property type="entry name" value="3-OXOACYL-[ACYL-CARRIER-PROTEIN] REDUCTASE"/>
    <property type="match status" value="1"/>
</dbReference>
<evidence type="ECO:0000256" key="1">
    <source>
        <dbReference type="ARBA" id="ARBA00006484"/>
    </source>
</evidence>